<dbReference type="Gene3D" id="4.10.430.30">
    <property type="match status" value="1"/>
</dbReference>
<dbReference type="KEGG" id="aant:HUK68_21105"/>
<sequence length="117" mass="12795">MKSLNELLAEKAALEAAIAEEKKTAAAQALRQVHALIAEFGFTAQQVFPWKPAKAHVPSKYLDPNSGATWSGRGKPPAWIAGKDREQFLIEQPAEKPQQDGPYLAQMAARAANDRSR</sequence>
<proteinExistence type="predicted"/>
<evidence type="ECO:0000313" key="4">
    <source>
        <dbReference type="Proteomes" id="UP000509579"/>
    </source>
</evidence>
<dbReference type="RefSeq" id="WP_175506210.1">
    <property type="nucleotide sequence ID" value="NZ_CP054841.1"/>
</dbReference>
<protein>
    <submittedName>
        <fullName evidence="3">H-NS histone family protein</fullName>
    </submittedName>
</protein>
<feature type="domain" description="DNA-binding protein H-NS-like C-terminal" evidence="2">
    <location>
        <begin position="51"/>
        <end position="90"/>
    </location>
</feature>
<dbReference type="SUPFAM" id="SSF81273">
    <property type="entry name" value="H-NS histone-like proteins"/>
    <property type="match status" value="1"/>
</dbReference>
<accession>A0A6N1X7R5</accession>
<gene>
    <name evidence="3" type="ORF">HUK68_21105</name>
</gene>
<dbReference type="Pfam" id="PF00816">
    <property type="entry name" value="Histone_HNS"/>
    <property type="match status" value="1"/>
</dbReference>
<name>A0A6N1X7R5_9BURK</name>
<dbReference type="InterPro" id="IPR027444">
    <property type="entry name" value="H-NS_C_dom"/>
</dbReference>
<keyword evidence="4" id="KW-1185">Reference proteome</keyword>
<dbReference type="EMBL" id="CP054841">
    <property type="protein sequence ID" value="QKV55421.1"/>
    <property type="molecule type" value="Genomic_DNA"/>
</dbReference>
<dbReference type="AlphaFoldDB" id="A0A6N1X7R5"/>
<evidence type="ECO:0000259" key="2">
    <source>
        <dbReference type="SMART" id="SM00528"/>
    </source>
</evidence>
<feature type="region of interest" description="Disordered" evidence="1">
    <location>
        <begin position="94"/>
        <end position="117"/>
    </location>
</feature>
<dbReference type="Proteomes" id="UP000509579">
    <property type="component" value="Plasmid unnamed1"/>
</dbReference>
<evidence type="ECO:0000256" key="1">
    <source>
        <dbReference type="SAM" id="MobiDB-lite"/>
    </source>
</evidence>
<dbReference type="GO" id="GO:0003677">
    <property type="term" value="F:DNA binding"/>
    <property type="evidence" value="ECO:0007669"/>
    <property type="project" value="InterPro"/>
</dbReference>
<geneLocation type="plasmid" evidence="3 4">
    <name>unnamed1</name>
</geneLocation>
<keyword evidence="3" id="KW-0614">Plasmid</keyword>
<evidence type="ECO:0000313" key="3">
    <source>
        <dbReference type="EMBL" id="QKV55421.1"/>
    </source>
</evidence>
<reference evidence="3 4" key="1">
    <citation type="submission" date="2020-06" db="EMBL/GenBank/DDBJ databases">
        <title>Acidovorax antarctica sp. nov., isolated from Corinth ice sheet soil, Antarctic Fields Peninsula.</title>
        <authorList>
            <person name="Xu Q."/>
            <person name="Peng F."/>
        </authorList>
    </citation>
    <scope>NUCLEOTIDE SEQUENCE [LARGE SCALE GENOMIC DNA]</scope>
    <source>
        <strain evidence="3 4">16-35-5</strain>
        <plasmid evidence="3 4">unnamed1</plasmid>
    </source>
</reference>
<dbReference type="SMART" id="SM00528">
    <property type="entry name" value="HNS"/>
    <property type="match status" value="1"/>
</dbReference>
<organism evidence="3 4">
    <name type="scientific">Comamonas antarctica</name>
    <dbReference type="NCBI Taxonomy" id="2743470"/>
    <lineage>
        <taxon>Bacteria</taxon>
        <taxon>Pseudomonadati</taxon>
        <taxon>Pseudomonadota</taxon>
        <taxon>Betaproteobacteria</taxon>
        <taxon>Burkholderiales</taxon>
        <taxon>Comamonadaceae</taxon>
        <taxon>Comamonas</taxon>
    </lineage>
</organism>